<dbReference type="Proteomes" id="UP000659388">
    <property type="component" value="Unassembled WGS sequence"/>
</dbReference>
<reference evidence="3" key="1">
    <citation type="submission" date="2021-01" db="EMBL/GenBank/DDBJ databases">
        <title>Fulvivirga kasyanovii gen. nov., sp nov., a novel member of the phylum Bacteroidetes isolated from seawater in a mussel farm.</title>
        <authorList>
            <person name="Zhao L.-H."/>
            <person name="Wang Z.-J."/>
        </authorList>
    </citation>
    <scope>NUCLEOTIDE SEQUENCE</scope>
    <source>
        <strain evidence="3">2943</strain>
    </source>
</reference>
<feature type="transmembrane region" description="Helical" evidence="1">
    <location>
        <begin position="124"/>
        <end position="143"/>
    </location>
</feature>
<keyword evidence="1" id="KW-0472">Membrane</keyword>
<evidence type="ECO:0000313" key="3">
    <source>
        <dbReference type="EMBL" id="MBL3656315.1"/>
    </source>
</evidence>
<keyword evidence="1" id="KW-0812">Transmembrane</keyword>
<dbReference type="RefSeq" id="WP_202244102.1">
    <property type="nucleotide sequence ID" value="NZ_JAESIY010000004.1"/>
</dbReference>
<keyword evidence="1" id="KW-1133">Transmembrane helix</keyword>
<proteinExistence type="predicted"/>
<feature type="chain" id="PRO_5037367943" description="SH3 domain-containing protein" evidence="2">
    <location>
        <begin position="20"/>
        <end position="242"/>
    </location>
</feature>
<name>A0A937F5V1_9BACT</name>
<protein>
    <recommendedName>
        <fullName evidence="5">SH3 domain-containing protein</fullName>
    </recommendedName>
</protein>
<dbReference type="EMBL" id="JAESIY010000004">
    <property type="protein sequence ID" value="MBL3656315.1"/>
    <property type="molecule type" value="Genomic_DNA"/>
</dbReference>
<feature type="transmembrane region" description="Helical" evidence="1">
    <location>
        <begin position="155"/>
        <end position="172"/>
    </location>
</feature>
<accession>A0A937F5V1</accession>
<keyword evidence="2" id="KW-0732">Signal</keyword>
<feature type="signal peptide" evidence="2">
    <location>
        <begin position="1"/>
        <end position="19"/>
    </location>
</feature>
<evidence type="ECO:0000256" key="1">
    <source>
        <dbReference type="SAM" id="Phobius"/>
    </source>
</evidence>
<sequence length="242" mass="27974">MRLFFIISFVCFIASFSKAENQADSTLLEADSLFNAKKFTESFKVYEHLLTTEKKASAAMLLKMAYIKEGLGDYSMALYYLNLYYLQTSDKKVLSKMEELADKKDLKGYNYADFEFFETVFFKYFNPIIYTLLAISILLFAIAIRYKKKSEYSPVIPVILNILVLALLFYTLNFGREYHKGIVVQSNTYLMEGPSAGAEVIAIIGKGHRLPVYKNHDVWTQTEWQGKKAFIKTNKIKKVNFM</sequence>
<evidence type="ECO:0008006" key="5">
    <source>
        <dbReference type="Google" id="ProtNLM"/>
    </source>
</evidence>
<dbReference type="AlphaFoldDB" id="A0A937F5V1"/>
<gene>
    <name evidence="3" type="ORF">JL102_09260</name>
</gene>
<evidence type="ECO:0000256" key="2">
    <source>
        <dbReference type="SAM" id="SignalP"/>
    </source>
</evidence>
<organism evidence="3 4">
    <name type="scientific">Fulvivirga sediminis</name>
    <dbReference type="NCBI Taxonomy" id="2803949"/>
    <lineage>
        <taxon>Bacteria</taxon>
        <taxon>Pseudomonadati</taxon>
        <taxon>Bacteroidota</taxon>
        <taxon>Cytophagia</taxon>
        <taxon>Cytophagales</taxon>
        <taxon>Fulvivirgaceae</taxon>
        <taxon>Fulvivirga</taxon>
    </lineage>
</organism>
<keyword evidence="4" id="KW-1185">Reference proteome</keyword>
<evidence type="ECO:0000313" key="4">
    <source>
        <dbReference type="Proteomes" id="UP000659388"/>
    </source>
</evidence>
<comment type="caution">
    <text evidence="3">The sequence shown here is derived from an EMBL/GenBank/DDBJ whole genome shotgun (WGS) entry which is preliminary data.</text>
</comment>